<organism evidence="13 14">
    <name type="scientific">Seminavis robusta</name>
    <dbReference type="NCBI Taxonomy" id="568900"/>
    <lineage>
        <taxon>Eukaryota</taxon>
        <taxon>Sar</taxon>
        <taxon>Stramenopiles</taxon>
        <taxon>Ochrophyta</taxon>
        <taxon>Bacillariophyta</taxon>
        <taxon>Bacillariophyceae</taxon>
        <taxon>Bacillariophycidae</taxon>
        <taxon>Naviculales</taxon>
        <taxon>Naviculaceae</taxon>
        <taxon>Seminavis</taxon>
    </lineage>
</organism>
<comment type="caution">
    <text evidence="13">The sequence shown here is derived from an EMBL/GenBank/DDBJ whole genome shotgun (WGS) entry which is preliminary data.</text>
</comment>
<keyword evidence="7" id="KW-0869">Chloride channel</keyword>
<evidence type="ECO:0000256" key="3">
    <source>
        <dbReference type="ARBA" id="ARBA00022692"/>
    </source>
</evidence>
<dbReference type="PRINTS" id="PR00762">
    <property type="entry name" value="CLCHANNEL"/>
</dbReference>
<evidence type="ECO:0000256" key="10">
    <source>
        <dbReference type="SAM" id="MobiDB-lite"/>
    </source>
</evidence>
<dbReference type="PROSITE" id="PS51257">
    <property type="entry name" value="PROKAR_LIPOPROTEIN"/>
    <property type="match status" value="1"/>
</dbReference>
<feature type="compositionally biased region" description="Polar residues" evidence="10">
    <location>
        <begin position="635"/>
        <end position="647"/>
    </location>
</feature>
<evidence type="ECO:0000256" key="4">
    <source>
        <dbReference type="ARBA" id="ARBA00022989"/>
    </source>
</evidence>
<feature type="region of interest" description="Disordered" evidence="10">
    <location>
        <begin position="621"/>
        <end position="647"/>
    </location>
</feature>
<proteinExistence type="predicted"/>
<dbReference type="SUPFAM" id="SSF81340">
    <property type="entry name" value="Clc chloride channel"/>
    <property type="match status" value="1"/>
</dbReference>
<keyword evidence="3 11" id="KW-0812">Transmembrane</keyword>
<evidence type="ECO:0000256" key="9">
    <source>
        <dbReference type="ARBA" id="ARBA00023303"/>
    </source>
</evidence>
<comment type="subcellular location">
    <subcellularLocation>
        <location evidence="1">Membrane</location>
        <topology evidence="1">Multi-pass membrane protein</topology>
    </subcellularLocation>
</comment>
<keyword evidence="4 11" id="KW-1133">Transmembrane helix</keyword>
<dbReference type="OrthoDB" id="4564at2759"/>
<dbReference type="AlphaFoldDB" id="A0A9N8HJD7"/>
<keyword evidence="8" id="KW-0868">Chloride</keyword>
<feature type="transmembrane region" description="Helical" evidence="11">
    <location>
        <begin position="406"/>
        <end position="427"/>
    </location>
</feature>
<dbReference type="Gene3D" id="1.10.3080.10">
    <property type="entry name" value="Clc chloride channel"/>
    <property type="match status" value="1"/>
</dbReference>
<keyword evidence="6 11" id="KW-0472">Membrane</keyword>
<evidence type="ECO:0000256" key="5">
    <source>
        <dbReference type="ARBA" id="ARBA00023065"/>
    </source>
</evidence>
<dbReference type="InterPro" id="IPR050368">
    <property type="entry name" value="ClC-type_chloride_channel"/>
</dbReference>
<evidence type="ECO:0000256" key="1">
    <source>
        <dbReference type="ARBA" id="ARBA00004141"/>
    </source>
</evidence>
<protein>
    <submittedName>
        <fullName evidence="13">Chloride channel protein CLC-e</fullName>
    </submittedName>
</protein>
<reference evidence="13" key="1">
    <citation type="submission" date="2020-06" db="EMBL/GenBank/DDBJ databases">
        <authorList>
            <consortium name="Plant Systems Biology data submission"/>
        </authorList>
    </citation>
    <scope>NUCLEOTIDE SEQUENCE</scope>
    <source>
        <strain evidence="13">D6</strain>
    </source>
</reference>
<feature type="transmembrane region" description="Helical" evidence="11">
    <location>
        <begin position="512"/>
        <end position="532"/>
    </location>
</feature>
<keyword evidence="9" id="KW-0407">Ion channel</keyword>
<feature type="transmembrane region" description="Helical" evidence="11">
    <location>
        <begin position="253"/>
        <end position="278"/>
    </location>
</feature>
<feature type="signal peptide" evidence="12">
    <location>
        <begin position="1"/>
        <end position="28"/>
    </location>
</feature>
<evidence type="ECO:0000256" key="12">
    <source>
        <dbReference type="SAM" id="SignalP"/>
    </source>
</evidence>
<feature type="transmembrane region" description="Helical" evidence="11">
    <location>
        <begin position="316"/>
        <end position="335"/>
    </location>
</feature>
<feature type="transmembrane region" description="Helical" evidence="11">
    <location>
        <begin position="355"/>
        <end position="376"/>
    </location>
</feature>
<evidence type="ECO:0000256" key="6">
    <source>
        <dbReference type="ARBA" id="ARBA00023136"/>
    </source>
</evidence>
<keyword evidence="12" id="KW-0732">Signal</keyword>
<accession>A0A9N8HJD7</accession>
<feature type="transmembrane region" description="Helical" evidence="11">
    <location>
        <begin position="439"/>
        <end position="458"/>
    </location>
</feature>
<dbReference type="Proteomes" id="UP001153069">
    <property type="component" value="Unassembled WGS sequence"/>
</dbReference>
<feature type="transmembrane region" description="Helical" evidence="11">
    <location>
        <begin position="125"/>
        <end position="148"/>
    </location>
</feature>
<dbReference type="InterPro" id="IPR001807">
    <property type="entry name" value="ClC"/>
</dbReference>
<dbReference type="Pfam" id="PF00654">
    <property type="entry name" value="Voltage_CLC"/>
    <property type="match status" value="1"/>
</dbReference>
<keyword evidence="2" id="KW-0813">Transport</keyword>
<evidence type="ECO:0000313" key="13">
    <source>
        <dbReference type="EMBL" id="CAB9514465.1"/>
    </source>
</evidence>
<dbReference type="EMBL" id="CAICTM010000654">
    <property type="protein sequence ID" value="CAB9514465.1"/>
    <property type="molecule type" value="Genomic_DNA"/>
</dbReference>
<dbReference type="PANTHER" id="PTHR43427:SF6">
    <property type="entry name" value="CHLORIDE CHANNEL PROTEIN CLC-E"/>
    <property type="match status" value="1"/>
</dbReference>
<dbReference type="CDD" id="cd00400">
    <property type="entry name" value="Voltage_gated_ClC"/>
    <property type="match status" value="1"/>
</dbReference>
<evidence type="ECO:0000313" key="14">
    <source>
        <dbReference type="Proteomes" id="UP001153069"/>
    </source>
</evidence>
<dbReference type="GO" id="GO:0005254">
    <property type="term" value="F:chloride channel activity"/>
    <property type="evidence" value="ECO:0007669"/>
    <property type="project" value="UniProtKB-KW"/>
</dbReference>
<keyword evidence="5" id="KW-0406">Ion transport</keyword>
<evidence type="ECO:0000256" key="2">
    <source>
        <dbReference type="ARBA" id="ARBA00022448"/>
    </source>
</evidence>
<evidence type="ECO:0000256" key="7">
    <source>
        <dbReference type="ARBA" id="ARBA00023173"/>
    </source>
</evidence>
<evidence type="ECO:0000256" key="8">
    <source>
        <dbReference type="ARBA" id="ARBA00023214"/>
    </source>
</evidence>
<sequence length="647" mass="67744">MRASRGIAMGSIVLLLLLLSSCVPLIQGFSSLPVSSIGRHSPRNTQCYSFKKQRLHAEPRSISDSLDKDDSLVLEAGSGSWCYWSTAYELAQAGTVGSITGLSVAAFKLSIEAVRSLCYEESILVSYPSLVALLPAIGGVVVGLLLLLGGPFPPGLRGTVQQVDDNDITDQLQIQGNFLRKSAAAVATLGTGASLGPEGPCVEIGIDVARACSSFNRPVPSREAGGPSPPATLEEEETTLTTAINPQRAWNRVLISCGAAAGVAAGFNAPLAGVFFALEIMQNTFQSIDEDRATAAAKIGDSYNPPPSALMTSTTTITPILLASVLSALTSETLLGNELVLQLSQFNLETPLLELPLYLLLGALSGVVAFVFTYSAKISQQFFQGDLGADAVKSTMNSIPEPVKPVIGGLICGLVGLAFPQILFFGYETLNSLLKNNSLLPVGLILSLLVVKTITTALSAGSGLVGGTFAPSLFLGAMLGGAFHDGVDTALNSLATQLPSVSVLVMQPDESVHIAGVAAYAMVGAASVLAALFRAPLTASLLLFEVTRNYDVILPLMASAGVGSIVGDILEDRLERRDQMQRRDKDPVSWGDLSLVEGPTVDGETLRNIAYGSMKKEQVLEANTPGRSPSPKQPVDQQPASEEAVSQ</sequence>
<dbReference type="PANTHER" id="PTHR43427">
    <property type="entry name" value="CHLORIDE CHANNEL PROTEIN CLC-E"/>
    <property type="match status" value="1"/>
</dbReference>
<keyword evidence="14" id="KW-1185">Reference proteome</keyword>
<dbReference type="InterPro" id="IPR014743">
    <property type="entry name" value="Cl-channel_core"/>
</dbReference>
<name>A0A9N8HJD7_9STRA</name>
<gene>
    <name evidence="13" type="ORF">SEMRO_655_G182200.1</name>
</gene>
<dbReference type="GO" id="GO:0034707">
    <property type="term" value="C:chloride channel complex"/>
    <property type="evidence" value="ECO:0007669"/>
    <property type="project" value="UniProtKB-KW"/>
</dbReference>
<evidence type="ECO:0000256" key="11">
    <source>
        <dbReference type="SAM" id="Phobius"/>
    </source>
</evidence>
<feature type="chain" id="PRO_5040270501" evidence="12">
    <location>
        <begin position="29"/>
        <end position="647"/>
    </location>
</feature>